<evidence type="ECO:0000256" key="5">
    <source>
        <dbReference type="SAM" id="MobiDB-lite"/>
    </source>
</evidence>
<evidence type="ECO:0000256" key="2">
    <source>
        <dbReference type="ARBA" id="ARBA00022692"/>
    </source>
</evidence>
<feature type="transmembrane region" description="Helical" evidence="6">
    <location>
        <begin position="477"/>
        <end position="498"/>
    </location>
</feature>
<dbReference type="GO" id="GO:0005886">
    <property type="term" value="C:plasma membrane"/>
    <property type="evidence" value="ECO:0007669"/>
    <property type="project" value="TreeGrafter"/>
</dbReference>
<comment type="subcellular location">
    <subcellularLocation>
        <location evidence="1">Membrane</location>
        <topology evidence="1">Multi-pass membrane protein</topology>
    </subcellularLocation>
</comment>
<reference evidence="8" key="1">
    <citation type="submission" date="2022-12" db="EMBL/GenBank/DDBJ databases">
        <authorList>
            <person name="Petersen C."/>
        </authorList>
    </citation>
    <scope>NUCLEOTIDE SEQUENCE</scope>
    <source>
        <strain evidence="8">IBT 35673</strain>
    </source>
</reference>
<feature type="transmembrane region" description="Helical" evidence="6">
    <location>
        <begin position="117"/>
        <end position="136"/>
    </location>
</feature>
<dbReference type="InterPro" id="IPR011701">
    <property type="entry name" value="MFS"/>
</dbReference>
<dbReference type="PANTHER" id="PTHR23502">
    <property type="entry name" value="MAJOR FACILITATOR SUPERFAMILY"/>
    <property type="match status" value="1"/>
</dbReference>
<feature type="domain" description="Major facilitator superfamily (MFS) profile" evidence="7">
    <location>
        <begin position="119"/>
        <end position="563"/>
    </location>
</feature>
<organism evidence="8 9">
    <name type="scientific">Penicillium brevicompactum</name>
    <dbReference type="NCBI Taxonomy" id="5074"/>
    <lineage>
        <taxon>Eukaryota</taxon>
        <taxon>Fungi</taxon>
        <taxon>Dikarya</taxon>
        <taxon>Ascomycota</taxon>
        <taxon>Pezizomycotina</taxon>
        <taxon>Eurotiomycetes</taxon>
        <taxon>Eurotiomycetidae</taxon>
        <taxon>Eurotiales</taxon>
        <taxon>Aspergillaceae</taxon>
        <taxon>Penicillium</taxon>
    </lineage>
</organism>
<feature type="transmembrane region" description="Helical" evidence="6">
    <location>
        <begin position="510"/>
        <end position="532"/>
    </location>
</feature>
<reference evidence="8" key="2">
    <citation type="journal article" date="2023" name="IMA Fungus">
        <title>Comparative genomic study of the Penicillium genus elucidates a diverse pangenome and 15 lateral gene transfer events.</title>
        <authorList>
            <person name="Petersen C."/>
            <person name="Sorensen T."/>
            <person name="Nielsen M.R."/>
            <person name="Sondergaard T.E."/>
            <person name="Sorensen J.L."/>
            <person name="Fitzpatrick D.A."/>
            <person name="Frisvad J.C."/>
            <person name="Nielsen K.L."/>
        </authorList>
    </citation>
    <scope>NUCLEOTIDE SEQUENCE</scope>
    <source>
        <strain evidence="8">IBT 35673</strain>
    </source>
</reference>
<dbReference type="CDD" id="cd17323">
    <property type="entry name" value="MFS_Tpo1_MDR_like"/>
    <property type="match status" value="1"/>
</dbReference>
<dbReference type="InterPro" id="IPR036259">
    <property type="entry name" value="MFS_trans_sf"/>
</dbReference>
<evidence type="ECO:0000256" key="4">
    <source>
        <dbReference type="ARBA" id="ARBA00023136"/>
    </source>
</evidence>
<feature type="transmembrane region" description="Helical" evidence="6">
    <location>
        <begin position="276"/>
        <end position="293"/>
    </location>
</feature>
<feature type="region of interest" description="Disordered" evidence="5">
    <location>
        <begin position="16"/>
        <end position="67"/>
    </location>
</feature>
<proteinExistence type="predicted"/>
<protein>
    <recommendedName>
        <fullName evidence="7">Major facilitator superfamily (MFS) profile domain-containing protein</fullName>
    </recommendedName>
</protein>
<feature type="transmembrane region" description="Helical" evidence="6">
    <location>
        <begin position="243"/>
        <end position="264"/>
    </location>
</feature>
<evidence type="ECO:0000313" key="9">
    <source>
        <dbReference type="Proteomes" id="UP001147695"/>
    </source>
</evidence>
<dbReference type="PANTHER" id="PTHR23502:SF47">
    <property type="entry name" value="MAJOR FACILITATOR SUPERFAMILY (MFS) PROFILE DOMAIN-CONTAINING PROTEIN-RELATED"/>
    <property type="match status" value="1"/>
</dbReference>
<feature type="transmembrane region" description="Helical" evidence="6">
    <location>
        <begin position="538"/>
        <end position="559"/>
    </location>
</feature>
<keyword evidence="2 6" id="KW-0812">Transmembrane</keyword>
<evidence type="ECO:0000259" key="7">
    <source>
        <dbReference type="PROSITE" id="PS50850"/>
    </source>
</evidence>
<dbReference type="Proteomes" id="UP001147695">
    <property type="component" value="Unassembled WGS sequence"/>
</dbReference>
<dbReference type="Pfam" id="PF07690">
    <property type="entry name" value="MFS_1"/>
    <property type="match status" value="1"/>
</dbReference>
<dbReference type="InterPro" id="IPR020846">
    <property type="entry name" value="MFS_dom"/>
</dbReference>
<evidence type="ECO:0000313" key="8">
    <source>
        <dbReference type="EMBL" id="KAJ5334900.1"/>
    </source>
</evidence>
<dbReference type="PROSITE" id="PS50850">
    <property type="entry name" value="MFS"/>
    <property type="match status" value="1"/>
</dbReference>
<evidence type="ECO:0000256" key="6">
    <source>
        <dbReference type="SAM" id="Phobius"/>
    </source>
</evidence>
<comment type="caution">
    <text evidence="8">The sequence shown here is derived from an EMBL/GenBank/DDBJ whole genome shotgun (WGS) entry which is preliminary data.</text>
</comment>
<accession>A0A9W9UDF4</accession>
<dbReference type="AlphaFoldDB" id="A0A9W9UDF4"/>
<feature type="compositionally biased region" description="Polar residues" evidence="5">
    <location>
        <begin position="58"/>
        <end position="67"/>
    </location>
</feature>
<sequence>MQSYLQFRRLGHVVDRQLENAPEHGATSSMKKAPVDDAAPSVLSSRASHDAANPAPSPLSQKPSQYSEKSGLAQSLAGIDIQKQLDSSNPNSHVFVVGWESDDDPLNPRNFSYTRRMIATLLVTALAFIVGAASAIESGVLPQITETYGVSEVVGSLQVSTFLGLQPDRWSAAPLSEILGRNAVYAGSLTLFMIFIMGSALAPNIGAQLAFRFLAGIFGCPPLTCAGGTIADLWNPLEKTITFPMYAIMSFGGPVLAPVIASFIGQTGVLEWQWTAWIILITSGAIFVLVLLFQPETYSPLLLKWKGKHLRQKTGDPRYRSSMDMDKVSLFNRIGGAMKRQFLITFHEPIILLISLYMTVLYIVLFTFFDGYTNIFTDVHGLSQGLTNIVWVAMYVGIALAGLLVLPIYRYTKRDFTAAAQQKNGADPALDPRALDNVHTQPEIRLWFAMCGAPLIPISLFWMGWTDFASVSIWSPIVASSFFGFGCICIFISSYMYIIDSYDIYAASALGFMTVSRYFAAGGMTVVGIPFYKNMGVHWTLTILGCISAIMVPVPYVFYRYGPIIRKWSRYAAADEVKGSV</sequence>
<keyword evidence="4 6" id="KW-0472">Membrane</keyword>
<feature type="transmembrane region" description="Helical" evidence="6">
    <location>
        <begin position="446"/>
        <end position="465"/>
    </location>
</feature>
<name>A0A9W9UDF4_PENBR</name>
<evidence type="ECO:0000256" key="1">
    <source>
        <dbReference type="ARBA" id="ARBA00004141"/>
    </source>
</evidence>
<feature type="transmembrane region" description="Helical" evidence="6">
    <location>
        <begin position="389"/>
        <end position="409"/>
    </location>
</feature>
<keyword evidence="3 6" id="KW-1133">Transmembrane helix</keyword>
<dbReference type="SUPFAM" id="SSF103473">
    <property type="entry name" value="MFS general substrate transporter"/>
    <property type="match status" value="1"/>
</dbReference>
<dbReference type="GO" id="GO:0022857">
    <property type="term" value="F:transmembrane transporter activity"/>
    <property type="evidence" value="ECO:0007669"/>
    <property type="project" value="InterPro"/>
</dbReference>
<gene>
    <name evidence="8" type="ORF">N7452_007303</name>
</gene>
<feature type="transmembrane region" description="Helical" evidence="6">
    <location>
        <begin position="185"/>
        <end position="203"/>
    </location>
</feature>
<dbReference type="Gene3D" id="1.20.1250.20">
    <property type="entry name" value="MFS general substrate transporter like domains"/>
    <property type="match status" value="1"/>
</dbReference>
<feature type="transmembrane region" description="Helical" evidence="6">
    <location>
        <begin position="350"/>
        <end position="369"/>
    </location>
</feature>
<dbReference type="EMBL" id="JAPZBQ010000004">
    <property type="protein sequence ID" value="KAJ5334900.1"/>
    <property type="molecule type" value="Genomic_DNA"/>
</dbReference>
<evidence type="ECO:0000256" key="3">
    <source>
        <dbReference type="ARBA" id="ARBA00022989"/>
    </source>
</evidence>